<dbReference type="EMBL" id="JBBPDW010000014">
    <property type="protein sequence ID" value="KAK7546630.1"/>
    <property type="molecule type" value="Genomic_DNA"/>
</dbReference>
<feature type="compositionally biased region" description="Polar residues" evidence="1">
    <location>
        <begin position="111"/>
        <end position="120"/>
    </location>
</feature>
<feature type="compositionally biased region" description="Basic and acidic residues" evidence="1">
    <location>
        <begin position="170"/>
        <end position="183"/>
    </location>
</feature>
<name>A0ABR1MGR0_9PEZI</name>
<dbReference type="Proteomes" id="UP001365128">
    <property type="component" value="Unassembled WGS sequence"/>
</dbReference>
<organism evidence="2 3">
    <name type="scientific">Phyllosticta citricarpa</name>
    <dbReference type="NCBI Taxonomy" id="55181"/>
    <lineage>
        <taxon>Eukaryota</taxon>
        <taxon>Fungi</taxon>
        <taxon>Dikarya</taxon>
        <taxon>Ascomycota</taxon>
        <taxon>Pezizomycotina</taxon>
        <taxon>Dothideomycetes</taxon>
        <taxon>Dothideomycetes incertae sedis</taxon>
        <taxon>Botryosphaeriales</taxon>
        <taxon>Phyllostictaceae</taxon>
        <taxon>Phyllosticta</taxon>
    </lineage>
</organism>
<protein>
    <submittedName>
        <fullName evidence="2">Uncharacterized protein</fullName>
    </submittedName>
</protein>
<evidence type="ECO:0000256" key="1">
    <source>
        <dbReference type="SAM" id="MobiDB-lite"/>
    </source>
</evidence>
<evidence type="ECO:0000313" key="2">
    <source>
        <dbReference type="EMBL" id="KAK7546630.1"/>
    </source>
</evidence>
<keyword evidence="3" id="KW-1185">Reference proteome</keyword>
<accession>A0ABR1MGR0</accession>
<feature type="compositionally biased region" description="Basic and acidic residues" evidence="1">
    <location>
        <begin position="190"/>
        <end position="211"/>
    </location>
</feature>
<proteinExistence type="predicted"/>
<sequence length="211" mass="22766">MVVFLSSPPGRTCKELGILQGCTWARITNADSGTWIKVVLRPARVVGDDTFLSALAQHFQSSTITVTSNAQDTESHHTPQSLSFATTSLAANSWHVMTSATGVQETACSARKNANVSQAHGRTWAVSRPQDPTPRGERASNSVRMCKKYRDPIQSKMGPRQPGSSAPPGNKEKVEASRLEAGKFGRAGKPSHEGIGKGEGGRRPLWRSDDR</sequence>
<gene>
    <name evidence="2" type="ORF">IWX46DRAFT_75561</name>
</gene>
<reference evidence="2 3" key="1">
    <citation type="submission" date="2024-04" db="EMBL/GenBank/DDBJ databases">
        <title>Phyllosticta paracitricarpa is synonymous to the EU quarantine fungus P. citricarpa based on phylogenomic analyses.</title>
        <authorList>
            <consortium name="Lawrence Berkeley National Laboratory"/>
            <person name="Van Ingen-Buijs V.A."/>
            <person name="Van Westerhoven A.C."/>
            <person name="Haridas S."/>
            <person name="Skiadas P."/>
            <person name="Martin F."/>
            <person name="Groenewald J.Z."/>
            <person name="Crous P.W."/>
            <person name="Seidl M.F."/>
        </authorList>
    </citation>
    <scope>NUCLEOTIDE SEQUENCE [LARGE SCALE GENOMIC DNA]</scope>
    <source>
        <strain evidence="2 3">CBS 122670</strain>
    </source>
</reference>
<comment type="caution">
    <text evidence="2">The sequence shown here is derived from an EMBL/GenBank/DDBJ whole genome shotgun (WGS) entry which is preliminary data.</text>
</comment>
<feature type="region of interest" description="Disordered" evidence="1">
    <location>
        <begin position="111"/>
        <end position="211"/>
    </location>
</feature>
<evidence type="ECO:0000313" key="3">
    <source>
        <dbReference type="Proteomes" id="UP001365128"/>
    </source>
</evidence>